<reference evidence="1 2" key="1">
    <citation type="submission" date="2019-06" db="EMBL/GenBank/DDBJ databases">
        <title>A chromosomal-level reference genome of Carpinus fangiana (Coryloideae, Betulaceae).</title>
        <authorList>
            <person name="Yang X."/>
            <person name="Wang Z."/>
            <person name="Zhang L."/>
            <person name="Hao G."/>
            <person name="Liu J."/>
            <person name="Yang Y."/>
        </authorList>
    </citation>
    <scope>NUCLEOTIDE SEQUENCE [LARGE SCALE GENOMIC DNA]</scope>
    <source>
        <strain evidence="1">Cfa_2016G</strain>
        <tissue evidence="1">Leaf</tissue>
    </source>
</reference>
<gene>
    <name evidence="1" type="ORF">FH972_004363</name>
</gene>
<dbReference type="AlphaFoldDB" id="A0A5N6QNE0"/>
<evidence type="ECO:0000313" key="2">
    <source>
        <dbReference type="Proteomes" id="UP000327013"/>
    </source>
</evidence>
<dbReference type="EMBL" id="CM017321">
    <property type="protein sequence ID" value="KAE7999991.1"/>
    <property type="molecule type" value="Genomic_DNA"/>
</dbReference>
<accession>A0A5N6QNE0</accession>
<protein>
    <submittedName>
        <fullName evidence="1">Uncharacterized protein</fullName>
    </submittedName>
</protein>
<proteinExistence type="predicted"/>
<name>A0A5N6QNE0_9ROSI</name>
<sequence>MKVTVANGKQQTCSFYIICFFKTYAYVGLNIQKERRVEEREEVSIRHPKKKKNIEMVHSNGRFMVQKQQVKKERKTHSRIIVTPMMFSENWGEVGMGTKTKANHTRKIANGQSILIIVVDDLVIRGHTVNWGQSKIPRY</sequence>
<keyword evidence="2" id="KW-1185">Reference proteome</keyword>
<organism evidence="1 2">
    <name type="scientific">Carpinus fangiana</name>
    <dbReference type="NCBI Taxonomy" id="176857"/>
    <lineage>
        <taxon>Eukaryota</taxon>
        <taxon>Viridiplantae</taxon>
        <taxon>Streptophyta</taxon>
        <taxon>Embryophyta</taxon>
        <taxon>Tracheophyta</taxon>
        <taxon>Spermatophyta</taxon>
        <taxon>Magnoliopsida</taxon>
        <taxon>eudicotyledons</taxon>
        <taxon>Gunneridae</taxon>
        <taxon>Pentapetalae</taxon>
        <taxon>rosids</taxon>
        <taxon>fabids</taxon>
        <taxon>Fagales</taxon>
        <taxon>Betulaceae</taxon>
        <taxon>Carpinus</taxon>
    </lineage>
</organism>
<evidence type="ECO:0000313" key="1">
    <source>
        <dbReference type="EMBL" id="KAE7999991.1"/>
    </source>
</evidence>
<dbReference type="Proteomes" id="UP000327013">
    <property type="component" value="Chromosome 1"/>
</dbReference>